<dbReference type="Pfam" id="PF01943">
    <property type="entry name" value="Polysacc_synt"/>
    <property type="match status" value="1"/>
</dbReference>
<dbReference type="GO" id="GO:0005886">
    <property type="term" value="C:plasma membrane"/>
    <property type="evidence" value="ECO:0007669"/>
    <property type="project" value="UniProtKB-SubCell"/>
</dbReference>
<keyword evidence="3 6" id="KW-0812">Transmembrane</keyword>
<evidence type="ECO:0008006" key="9">
    <source>
        <dbReference type="Google" id="ProtNLM"/>
    </source>
</evidence>
<reference evidence="7 8" key="1">
    <citation type="journal article" date="2016" name="Nat. Commun.">
        <title>Thousands of microbial genomes shed light on interconnected biogeochemical processes in an aquifer system.</title>
        <authorList>
            <person name="Anantharaman K."/>
            <person name="Brown C.T."/>
            <person name="Hug L.A."/>
            <person name="Sharon I."/>
            <person name="Castelle C.J."/>
            <person name="Probst A.J."/>
            <person name="Thomas B.C."/>
            <person name="Singh A."/>
            <person name="Wilkins M.J."/>
            <person name="Karaoz U."/>
            <person name="Brodie E.L."/>
            <person name="Williams K.H."/>
            <person name="Hubbard S.S."/>
            <person name="Banfield J.F."/>
        </authorList>
    </citation>
    <scope>NUCLEOTIDE SEQUENCE [LARGE SCALE GENOMIC DNA]</scope>
</reference>
<protein>
    <recommendedName>
        <fullName evidence="9">Polysaccharide biosynthesis protein C-terminal domain-containing protein</fullName>
    </recommendedName>
</protein>
<dbReference type="Proteomes" id="UP000177057">
    <property type="component" value="Unassembled WGS sequence"/>
</dbReference>
<accession>A0A1F5N412</accession>
<feature type="transmembrane region" description="Helical" evidence="6">
    <location>
        <begin position="343"/>
        <end position="364"/>
    </location>
</feature>
<feature type="transmembrane region" description="Helical" evidence="6">
    <location>
        <begin position="227"/>
        <end position="245"/>
    </location>
</feature>
<dbReference type="EMBL" id="MFDV01000008">
    <property type="protein sequence ID" value="OGE72391.1"/>
    <property type="molecule type" value="Genomic_DNA"/>
</dbReference>
<feature type="transmembrane region" description="Helical" evidence="6">
    <location>
        <begin position="265"/>
        <end position="289"/>
    </location>
</feature>
<feature type="transmembrane region" description="Helical" evidence="6">
    <location>
        <begin position="160"/>
        <end position="183"/>
    </location>
</feature>
<dbReference type="AlphaFoldDB" id="A0A1F5N412"/>
<evidence type="ECO:0000256" key="5">
    <source>
        <dbReference type="ARBA" id="ARBA00023136"/>
    </source>
</evidence>
<evidence type="ECO:0000313" key="8">
    <source>
        <dbReference type="Proteomes" id="UP000177057"/>
    </source>
</evidence>
<feature type="transmembrane region" description="Helical" evidence="6">
    <location>
        <begin position="371"/>
        <end position="389"/>
    </location>
</feature>
<organism evidence="7 8">
    <name type="scientific">Candidatus Daviesbacteria bacterium RIFCSPLOWO2_02_FULL_38_15</name>
    <dbReference type="NCBI Taxonomy" id="1797794"/>
    <lineage>
        <taxon>Bacteria</taxon>
        <taxon>Candidatus Daviesiibacteriota</taxon>
    </lineage>
</organism>
<evidence type="ECO:0000256" key="6">
    <source>
        <dbReference type="SAM" id="Phobius"/>
    </source>
</evidence>
<comment type="subcellular location">
    <subcellularLocation>
        <location evidence="1">Cell membrane</location>
        <topology evidence="1">Multi-pass membrane protein</topology>
    </subcellularLocation>
</comment>
<evidence type="ECO:0000313" key="7">
    <source>
        <dbReference type="EMBL" id="OGE72391.1"/>
    </source>
</evidence>
<comment type="caution">
    <text evidence="7">The sequence shown here is derived from an EMBL/GenBank/DDBJ whole genome shotgun (WGS) entry which is preliminary data.</text>
</comment>
<dbReference type="STRING" id="1797794.A3H40_04065"/>
<feature type="transmembrane region" description="Helical" evidence="6">
    <location>
        <begin position="128"/>
        <end position="148"/>
    </location>
</feature>
<feature type="transmembrane region" description="Helical" evidence="6">
    <location>
        <begin position="12"/>
        <end position="36"/>
    </location>
</feature>
<feature type="transmembrane region" description="Helical" evidence="6">
    <location>
        <begin position="189"/>
        <end position="207"/>
    </location>
</feature>
<sequence length="425" mass="47449">MKKIFNFQFSIFNLLGHPLFAGSFIMIFGSNAVSFLNYLYHLIMGRMLGPANYGELAAIISLMGLVGIIPGAVNLVIIKQVSSAKNEKELNGLVLWFKKNFFIASLIYSLLVLVSSPVVASFLKIDNLFYLILVSVFFLFSLQASLNRSVLQGLLKFKEMVISILVENSTKLTISIFLVYLGFQVGGAILAFVLAALLGLYITIYYLRLQDRPVGNVKISPDIKPMLTFAIPVALQSIAVTSLYSSDVILVKHFFSTYEAGIYAALSNLGKIIFFGAGPIGAVMFPLISQRNARGEDYKKIFLYSFFTTIMLSASIMFVYWLYPQLAIRLLYGTAYLEASNLLIWFGIFISLFTLSSLLINYSLSLGKTSIVILPLIAALAQIIMIWFFHQSLFIVILISIIVNALLLMSLLIYSTYGKFIHVRR</sequence>
<feature type="transmembrane region" description="Helical" evidence="6">
    <location>
        <begin position="99"/>
        <end position="122"/>
    </location>
</feature>
<keyword evidence="4 6" id="KW-1133">Transmembrane helix</keyword>
<evidence type="ECO:0000256" key="4">
    <source>
        <dbReference type="ARBA" id="ARBA00022989"/>
    </source>
</evidence>
<keyword evidence="5 6" id="KW-0472">Membrane</keyword>
<dbReference type="PANTHER" id="PTHR30250">
    <property type="entry name" value="PST FAMILY PREDICTED COLANIC ACID TRANSPORTER"/>
    <property type="match status" value="1"/>
</dbReference>
<evidence type="ECO:0000256" key="2">
    <source>
        <dbReference type="ARBA" id="ARBA00022475"/>
    </source>
</evidence>
<proteinExistence type="predicted"/>
<feature type="transmembrane region" description="Helical" evidence="6">
    <location>
        <begin position="301"/>
        <end position="323"/>
    </location>
</feature>
<name>A0A1F5N412_9BACT</name>
<evidence type="ECO:0000256" key="3">
    <source>
        <dbReference type="ARBA" id="ARBA00022692"/>
    </source>
</evidence>
<feature type="transmembrane region" description="Helical" evidence="6">
    <location>
        <begin position="56"/>
        <end position="78"/>
    </location>
</feature>
<gene>
    <name evidence="7" type="ORF">A3H40_04065</name>
</gene>
<feature type="transmembrane region" description="Helical" evidence="6">
    <location>
        <begin position="395"/>
        <end position="417"/>
    </location>
</feature>
<keyword evidence="2" id="KW-1003">Cell membrane</keyword>
<dbReference type="PANTHER" id="PTHR30250:SF28">
    <property type="entry name" value="POLYSACCHARIDE BIOSYNTHESIS PROTEIN"/>
    <property type="match status" value="1"/>
</dbReference>
<evidence type="ECO:0000256" key="1">
    <source>
        <dbReference type="ARBA" id="ARBA00004651"/>
    </source>
</evidence>
<dbReference type="InterPro" id="IPR050833">
    <property type="entry name" value="Poly_Biosynth_Transport"/>
</dbReference>
<dbReference type="InterPro" id="IPR002797">
    <property type="entry name" value="Polysacc_synth"/>
</dbReference>